<dbReference type="eggNOG" id="ENOG502SQAU">
    <property type="taxonomic scope" value="Eukaryota"/>
</dbReference>
<evidence type="ECO:0000256" key="2">
    <source>
        <dbReference type="ARBA" id="ARBA00022603"/>
    </source>
</evidence>
<dbReference type="PANTHER" id="PTHR43397:SF2">
    <property type="entry name" value="HISTIDINE-SPECIFIC METHYLTRANSFERASE SAM-DEPENDENT DOMAIN-CONTAINING PROTEIN"/>
    <property type="match status" value="1"/>
</dbReference>
<dbReference type="NCBIfam" id="TIGR03439">
    <property type="entry name" value="methyl_EasF"/>
    <property type="match status" value="1"/>
</dbReference>
<sequence length="357" mass="40058">MLLDAAASQAVKLHSIRQSGLLDLKECIISGLQDTSKTMPSLLLWNDEGLQNFDTWTKAPDYYPKKCEWEILTNYRQDIACQLPSRSVLIELGCGNLSKTAWLLDAMEKERRQVHYYALDVSDDALYKNLGGLKEQFAGSQFISISGLSGTYDDCAEWLASSARLPVSTVTLLWLGNSVANLTQHDASVLMGQFRQACEKMSVDCNFLISADCCSDEGRILKAYDPHEGPSRKFLFHGLHHANQLLGQPVFKEADWNAVPEWDNVQNELHYSYTPKRDIELDVGQFHVALKKDEPIRYFMSGKWSESQIGSIAKSAGLNVGKVWRDTNKEYCFYLLQSRIDASAFPDGNAAAPRALI</sequence>
<dbReference type="InterPro" id="IPR029063">
    <property type="entry name" value="SAM-dependent_MTases_sf"/>
</dbReference>
<dbReference type="InterPro" id="IPR051128">
    <property type="entry name" value="EgtD_Methyltrsf_superfamily"/>
</dbReference>
<organism evidence="6 7">
    <name type="scientific">Eutypa lata (strain UCR-EL1)</name>
    <name type="common">Grapevine dieback disease fungus</name>
    <name type="synonym">Eutypa armeniacae</name>
    <dbReference type="NCBI Taxonomy" id="1287681"/>
    <lineage>
        <taxon>Eukaryota</taxon>
        <taxon>Fungi</taxon>
        <taxon>Dikarya</taxon>
        <taxon>Ascomycota</taxon>
        <taxon>Pezizomycotina</taxon>
        <taxon>Sordariomycetes</taxon>
        <taxon>Xylariomycetidae</taxon>
        <taxon>Xylariales</taxon>
        <taxon>Diatrypaceae</taxon>
        <taxon>Eutypa</taxon>
    </lineage>
</organism>
<evidence type="ECO:0000313" key="6">
    <source>
        <dbReference type="EMBL" id="EMR71366.1"/>
    </source>
</evidence>
<dbReference type="AlphaFoldDB" id="M7TN73"/>
<keyword evidence="3" id="KW-0808">Transferase</keyword>
<proteinExistence type="inferred from homology"/>
<keyword evidence="7" id="KW-1185">Reference proteome</keyword>
<dbReference type="Proteomes" id="UP000012174">
    <property type="component" value="Unassembled WGS sequence"/>
</dbReference>
<dbReference type="GO" id="GO:0032259">
    <property type="term" value="P:methylation"/>
    <property type="evidence" value="ECO:0007669"/>
    <property type="project" value="UniProtKB-KW"/>
</dbReference>
<evidence type="ECO:0000256" key="4">
    <source>
        <dbReference type="ARBA" id="ARBA00022691"/>
    </source>
</evidence>
<dbReference type="OrthoDB" id="659at2759"/>
<evidence type="ECO:0000256" key="1">
    <source>
        <dbReference type="ARBA" id="ARBA00008361"/>
    </source>
</evidence>
<dbReference type="InterPro" id="IPR017805">
    <property type="entry name" value="SAM_MeTrfase_EasF-type_put"/>
</dbReference>
<evidence type="ECO:0000256" key="3">
    <source>
        <dbReference type="ARBA" id="ARBA00022679"/>
    </source>
</evidence>
<evidence type="ECO:0000313" key="7">
    <source>
        <dbReference type="Proteomes" id="UP000012174"/>
    </source>
</evidence>
<dbReference type="InterPro" id="IPR019257">
    <property type="entry name" value="MeTrfase_dom"/>
</dbReference>
<dbReference type="PANTHER" id="PTHR43397">
    <property type="entry name" value="ERGOTHIONEINE BIOSYNTHESIS PROTEIN 1"/>
    <property type="match status" value="1"/>
</dbReference>
<evidence type="ECO:0000259" key="5">
    <source>
        <dbReference type="Pfam" id="PF10017"/>
    </source>
</evidence>
<dbReference type="HOGENOM" id="CLU_049766_0_2_1"/>
<protein>
    <submittedName>
        <fullName evidence="6">Putative duf323 domain-containing protein</fullName>
    </submittedName>
</protein>
<name>M7TN73_EUTLA</name>
<dbReference type="EMBL" id="KB705649">
    <property type="protein sequence ID" value="EMR71366.1"/>
    <property type="molecule type" value="Genomic_DNA"/>
</dbReference>
<feature type="domain" description="Histidine-specific methyltransferase SAM-dependent" evidence="5">
    <location>
        <begin position="25"/>
        <end position="337"/>
    </location>
</feature>
<reference evidence="7" key="1">
    <citation type="journal article" date="2013" name="Genome Announc.">
        <title>Draft genome sequence of the grapevine dieback fungus Eutypa lata UCR-EL1.</title>
        <authorList>
            <person name="Blanco-Ulate B."/>
            <person name="Rolshausen P.E."/>
            <person name="Cantu D."/>
        </authorList>
    </citation>
    <scope>NUCLEOTIDE SEQUENCE [LARGE SCALE GENOMIC DNA]</scope>
    <source>
        <strain evidence="7">UCR-EL1</strain>
    </source>
</reference>
<dbReference type="PIRSF" id="PIRSF018005">
    <property type="entry name" value="UCP018005"/>
    <property type="match status" value="1"/>
</dbReference>
<keyword evidence="2" id="KW-0489">Methyltransferase</keyword>
<accession>M7TN73</accession>
<dbReference type="GO" id="GO:0008168">
    <property type="term" value="F:methyltransferase activity"/>
    <property type="evidence" value="ECO:0007669"/>
    <property type="project" value="UniProtKB-KW"/>
</dbReference>
<dbReference type="InterPro" id="IPR017804">
    <property type="entry name" value="MeTrfase_EgtD-like"/>
</dbReference>
<gene>
    <name evidence="6" type="ORF">UCREL1_1599</name>
</gene>
<dbReference type="Gene3D" id="3.40.50.150">
    <property type="entry name" value="Vaccinia Virus protein VP39"/>
    <property type="match status" value="1"/>
</dbReference>
<comment type="similarity">
    <text evidence="1">Belongs to the methyltransferase superfamily.</text>
</comment>
<dbReference type="KEGG" id="ela:UCREL1_1599"/>
<keyword evidence="4" id="KW-0949">S-adenosyl-L-methionine</keyword>
<dbReference type="OMA" id="KYLWDET"/>
<dbReference type="Pfam" id="PF10017">
    <property type="entry name" value="Methyltransf_33"/>
    <property type="match status" value="1"/>
</dbReference>